<reference evidence="3" key="1">
    <citation type="submission" date="2021-04" db="EMBL/GenBank/DDBJ databases">
        <title>Microbacterium tenobrionis sp. nov. and Microbacterium allomyrinae sp. nov., isolated from larvae of Tenobrio molitor and Allomyrina dichotoma, respectively.</title>
        <authorList>
            <person name="Lee S.D."/>
        </authorList>
    </citation>
    <scope>NUCLEOTIDE SEQUENCE</scope>
    <source>
        <strain evidence="3">BWT-G7</strain>
    </source>
</reference>
<evidence type="ECO:0000313" key="3">
    <source>
        <dbReference type="EMBL" id="MCC2032872.1"/>
    </source>
</evidence>
<dbReference type="RefSeq" id="WP_372457042.1">
    <property type="nucleotide sequence ID" value="NZ_JAGTTN010000003.1"/>
</dbReference>
<dbReference type="Pfam" id="PF00487">
    <property type="entry name" value="FA_desaturase"/>
    <property type="match status" value="1"/>
</dbReference>
<dbReference type="Proteomes" id="UP001139354">
    <property type="component" value="Unassembled WGS sequence"/>
</dbReference>
<dbReference type="AlphaFoldDB" id="A0A9X1LVD5"/>
<keyword evidence="1" id="KW-1133">Transmembrane helix</keyword>
<dbReference type="GO" id="GO:0008610">
    <property type="term" value="P:lipid biosynthetic process"/>
    <property type="evidence" value="ECO:0007669"/>
    <property type="project" value="UniProtKB-ARBA"/>
</dbReference>
<protein>
    <submittedName>
        <fullName evidence="3">Acyl-CoA desaturase</fullName>
    </submittedName>
</protein>
<dbReference type="PANTHER" id="PTHR19353:SF19">
    <property type="entry name" value="DELTA(5) FATTY ACID DESATURASE C-RELATED"/>
    <property type="match status" value="1"/>
</dbReference>
<accession>A0A9X1LVD5</accession>
<dbReference type="PIRSF" id="PIRSF015921">
    <property type="entry name" value="FA_sphinglp_des"/>
    <property type="match status" value="1"/>
</dbReference>
<dbReference type="GO" id="GO:0016020">
    <property type="term" value="C:membrane"/>
    <property type="evidence" value="ECO:0007669"/>
    <property type="project" value="TreeGrafter"/>
</dbReference>
<evidence type="ECO:0000259" key="2">
    <source>
        <dbReference type="Pfam" id="PF00487"/>
    </source>
</evidence>
<evidence type="ECO:0000256" key="1">
    <source>
        <dbReference type="SAM" id="Phobius"/>
    </source>
</evidence>
<dbReference type="CDD" id="cd03506">
    <property type="entry name" value="Delta6-FADS-like"/>
    <property type="match status" value="1"/>
</dbReference>
<name>A0A9X1LVD5_9MICO</name>
<dbReference type="EMBL" id="JAGTTN010000003">
    <property type="protein sequence ID" value="MCC2032872.1"/>
    <property type="molecule type" value="Genomic_DNA"/>
</dbReference>
<organism evidence="3 4">
    <name type="scientific">Microbacterium allomyrinae</name>
    <dbReference type="NCBI Taxonomy" id="2830666"/>
    <lineage>
        <taxon>Bacteria</taxon>
        <taxon>Bacillati</taxon>
        <taxon>Actinomycetota</taxon>
        <taxon>Actinomycetes</taxon>
        <taxon>Micrococcales</taxon>
        <taxon>Microbacteriaceae</taxon>
        <taxon>Microbacterium</taxon>
    </lineage>
</organism>
<dbReference type="PANTHER" id="PTHR19353">
    <property type="entry name" value="FATTY ACID DESATURASE 2"/>
    <property type="match status" value="1"/>
</dbReference>
<comment type="caution">
    <text evidence="3">The sequence shown here is derived from an EMBL/GenBank/DDBJ whole genome shotgun (WGS) entry which is preliminary data.</text>
</comment>
<evidence type="ECO:0000313" key="4">
    <source>
        <dbReference type="Proteomes" id="UP001139354"/>
    </source>
</evidence>
<feature type="transmembrane region" description="Helical" evidence="1">
    <location>
        <begin position="78"/>
        <end position="96"/>
    </location>
</feature>
<keyword evidence="4" id="KW-1185">Reference proteome</keyword>
<feature type="transmembrane region" description="Helical" evidence="1">
    <location>
        <begin position="51"/>
        <end position="72"/>
    </location>
</feature>
<keyword evidence="1" id="KW-0472">Membrane</keyword>
<sequence>MATVTAVASQARLGPIRQTYASAETFPPVARAYTEVSQVVRETGLLRRAEWFYALVGVAILLAFGGVITGFILLGDTWYQLLMAGALGILFTQVAFLAHEAAHRQILASGPANDRLGRILAAGIVGISLSWWNAKHNRHHANPNRVGKDPDIEVDTIRFLEEDAAKVNRLGALITRKQGWLFFPLLTLEGLNLHFQGLKHLLSRDDEVKGRWVELSLIALRFALYLTPIFLLLPIGMAFAFIGVQLAVFGVYMGASFAPNHKGMPIIAPDAKLDFFSKQVRTSRNIRGGWWATALMGGLNYQVEHHLFPSMARPYLSQARSIVMEQCRTRGVPYTETGLLQSYGIVIAYLNRVGLAARDPFDCPMVNRFRSV</sequence>
<feature type="transmembrane region" description="Helical" evidence="1">
    <location>
        <begin position="222"/>
        <end position="255"/>
    </location>
</feature>
<keyword evidence="1" id="KW-0812">Transmembrane</keyword>
<dbReference type="GO" id="GO:0016717">
    <property type="term" value="F:oxidoreductase activity, acting on paired donors, with oxidation of a pair of donors resulting in the reduction of molecular oxygen to two molecules of water"/>
    <property type="evidence" value="ECO:0007669"/>
    <property type="project" value="TreeGrafter"/>
</dbReference>
<dbReference type="InterPro" id="IPR012171">
    <property type="entry name" value="Fatty_acid_desaturase"/>
</dbReference>
<feature type="domain" description="Fatty acid desaturase" evidence="2">
    <location>
        <begin position="77"/>
        <end position="337"/>
    </location>
</feature>
<gene>
    <name evidence="3" type="ORF">KEC57_11855</name>
</gene>
<dbReference type="InterPro" id="IPR005804">
    <property type="entry name" value="FA_desaturase_dom"/>
</dbReference>
<proteinExistence type="predicted"/>